<evidence type="ECO:0000256" key="3">
    <source>
        <dbReference type="ARBA" id="ARBA00023172"/>
    </source>
</evidence>
<dbReference type="GO" id="GO:0015074">
    <property type="term" value="P:DNA integration"/>
    <property type="evidence" value="ECO:0007669"/>
    <property type="project" value="InterPro"/>
</dbReference>
<dbReference type="SUPFAM" id="SSF56349">
    <property type="entry name" value="DNA breaking-rejoining enzymes"/>
    <property type="match status" value="1"/>
</dbReference>
<dbReference type="RefSeq" id="WP_069481426.1">
    <property type="nucleotide sequence ID" value="NZ_KV766182.1"/>
</dbReference>
<evidence type="ECO:0000256" key="1">
    <source>
        <dbReference type="ARBA" id="ARBA00008857"/>
    </source>
</evidence>
<comment type="caution">
    <text evidence="7">The sequence shown here is derived from an EMBL/GenBank/DDBJ whole genome shotgun (WGS) entry which is preliminary data.</text>
</comment>
<feature type="domain" description="Tyr recombinase" evidence="5">
    <location>
        <begin position="58"/>
        <end position="219"/>
    </location>
</feature>
<comment type="similarity">
    <text evidence="1">Belongs to the 'phage' integrase family.</text>
</comment>
<organism evidence="7 8">
    <name type="scientific">Lysinibacillus fusiformis</name>
    <dbReference type="NCBI Taxonomy" id="28031"/>
    <lineage>
        <taxon>Bacteria</taxon>
        <taxon>Bacillati</taxon>
        <taxon>Bacillota</taxon>
        <taxon>Bacilli</taxon>
        <taxon>Bacillales</taxon>
        <taxon>Bacillaceae</taxon>
        <taxon>Lysinibacillus</taxon>
    </lineage>
</organism>
<proteinExistence type="inferred from homology"/>
<evidence type="ECO:0000313" key="8">
    <source>
        <dbReference type="Proteomes" id="UP000094784"/>
    </source>
</evidence>
<evidence type="ECO:0000256" key="4">
    <source>
        <dbReference type="PROSITE-ProRule" id="PRU01248"/>
    </source>
</evidence>
<dbReference type="GO" id="GO:0003677">
    <property type="term" value="F:DNA binding"/>
    <property type="evidence" value="ECO:0007669"/>
    <property type="project" value="UniProtKB-UniRule"/>
</dbReference>
<dbReference type="Pfam" id="PF00589">
    <property type="entry name" value="Phage_integrase"/>
    <property type="match status" value="1"/>
</dbReference>
<dbReference type="EMBL" id="MECQ01000001">
    <property type="protein sequence ID" value="ODV56433.1"/>
    <property type="molecule type" value="Genomic_DNA"/>
</dbReference>
<accession>A0A1E4R7L9</accession>
<dbReference type="OrthoDB" id="9785687at2"/>
<evidence type="ECO:0000256" key="2">
    <source>
        <dbReference type="ARBA" id="ARBA00023125"/>
    </source>
</evidence>
<dbReference type="InterPro" id="IPR050090">
    <property type="entry name" value="Tyrosine_recombinase_XerCD"/>
</dbReference>
<reference evidence="7 8" key="1">
    <citation type="submission" date="2016-09" db="EMBL/GenBank/DDBJ databases">
        <title>Draft genome sequence of the soil isolate, Lysinibacillus fusiformis M5, a potential hypoxanthine producer.</title>
        <authorList>
            <person name="Gallegos-Monterrosa R."/>
            <person name="Maroti G."/>
            <person name="Balint B."/>
            <person name="Kovacs A.T."/>
        </authorList>
    </citation>
    <scope>NUCLEOTIDE SEQUENCE [LARGE SCALE GENOMIC DNA]</scope>
    <source>
        <strain evidence="7 8">M5</strain>
    </source>
</reference>
<evidence type="ECO:0000259" key="6">
    <source>
        <dbReference type="PROSITE" id="PS51900"/>
    </source>
</evidence>
<dbReference type="InterPro" id="IPR013762">
    <property type="entry name" value="Integrase-like_cat_sf"/>
</dbReference>
<name>A0A1E4R7L9_9BACI</name>
<dbReference type="InterPro" id="IPR044068">
    <property type="entry name" value="CB"/>
</dbReference>
<sequence>MQLHAAIDEFVLYIEIEKNYSVNTVTSYEKSFTKYCLIERYLANDFTHGIESPKTDDKLPVYMTLTDLKQLFDYLERAQSRFSMRNELMFKLLATTGIRRSELVSLTWGQVDLVNETIRIDGKGKKERILPLHPHLIPLLASYKASLRSYQIYPSEPVFLNKNRKALDPRGLHVIFKDVLKKAGLPPTRFTLHHLRHTFATLMLQQNKENVDLRTVQNL</sequence>
<dbReference type="InterPro" id="IPR002104">
    <property type="entry name" value="Integrase_catalytic"/>
</dbReference>
<evidence type="ECO:0008006" key="9">
    <source>
        <dbReference type="Google" id="ProtNLM"/>
    </source>
</evidence>
<keyword evidence="3" id="KW-0233">DNA recombination</keyword>
<dbReference type="GO" id="GO:0006310">
    <property type="term" value="P:DNA recombination"/>
    <property type="evidence" value="ECO:0007669"/>
    <property type="project" value="UniProtKB-KW"/>
</dbReference>
<dbReference type="PROSITE" id="PS51898">
    <property type="entry name" value="TYR_RECOMBINASE"/>
    <property type="match status" value="1"/>
</dbReference>
<dbReference type="InterPro" id="IPR011010">
    <property type="entry name" value="DNA_brk_join_enz"/>
</dbReference>
<dbReference type="Gene3D" id="1.10.443.10">
    <property type="entry name" value="Intergrase catalytic core"/>
    <property type="match status" value="1"/>
</dbReference>
<gene>
    <name evidence="7" type="ORF">BG258_11270</name>
</gene>
<feature type="domain" description="Core-binding (CB)" evidence="6">
    <location>
        <begin position="1"/>
        <end position="93"/>
    </location>
</feature>
<dbReference type="PANTHER" id="PTHR30349:SF41">
    <property type="entry name" value="INTEGRASE_RECOMBINASE PROTEIN MJ0367-RELATED"/>
    <property type="match status" value="1"/>
</dbReference>
<protein>
    <recommendedName>
        <fullName evidence="9">Integrase</fullName>
    </recommendedName>
</protein>
<evidence type="ECO:0000313" key="7">
    <source>
        <dbReference type="EMBL" id="ODV56433.1"/>
    </source>
</evidence>
<evidence type="ECO:0000259" key="5">
    <source>
        <dbReference type="PROSITE" id="PS51898"/>
    </source>
</evidence>
<dbReference type="Proteomes" id="UP000094784">
    <property type="component" value="Unassembled WGS sequence"/>
</dbReference>
<dbReference type="PANTHER" id="PTHR30349">
    <property type="entry name" value="PHAGE INTEGRASE-RELATED"/>
    <property type="match status" value="1"/>
</dbReference>
<dbReference type="PROSITE" id="PS51900">
    <property type="entry name" value="CB"/>
    <property type="match status" value="1"/>
</dbReference>
<keyword evidence="2 4" id="KW-0238">DNA-binding</keyword>
<dbReference type="AlphaFoldDB" id="A0A1E4R7L9"/>